<evidence type="ECO:0000313" key="2">
    <source>
        <dbReference type="Proteomes" id="UP000502415"/>
    </source>
</evidence>
<reference evidence="1 2" key="1">
    <citation type="submission" date="2020-04" db="EMBL/GenBank/DDBJ databases">
        <title>Genome sequencing of novel species.</title>
        <authorList>
            <person name="Heo J."/>
            <person name="Kim S.-J."/>
            <person name="Kim J.-S."/>
            <person name="Hong S.-B."/>
            <person name="Kwon S.-W."/>
        </authorList>
    </citation>
    <scope>NUCLEOTIDE SEQUENCE [LARGE SCALE GENOMIC DNA]</scope>
    <source>
        <strain evidence="1 2">GN2-R2</strain>
    </source>
</reference>
<proteinExistence type="predicted"/>
<protein>
    <submittedName>
        <fullName evidence="1">Uncharacterized protein</fullName>
    </submittedName>
</protein>
<dbReference type="EMBL" id="CP051685">
    <property type="protein sequence ID" value="QJD99584.1"/>
    <property type="molecule type" value="Genomic_DNA"/>
</dbReference>
<dbReference type="RefSeq" id="WP_169434531.1">
    <property type="nucleotide sequence ID" value="NZ_CP051685.1"/>
</dbReference>
<evidence type="ECO:0000313" key="1">
    <source>
        <dbReference type="EMBL" id="QJD99584.1"/>
    </source>
</evidence>
<dbReference type="KEGG" id="mfy:HH212_05740"/>
<keyword evidence="2" id="KW-1185">Reference proteome</keyword>
<name>A0A7Z2VVA8_9BURK</name>
<gene>
    <name evidence="1" type="ORF">HH212_05740</name>
</gene>
<dbReference type="AlphaFoldDB" id="A0A7Z2VVA8"/>
<organism evidence="1 2">
    <name type="scientific">Massilia forsythiae</name>
    <dbReference type="NCBI Taxonomy" id="2728020"/>
    <lineage>
        <taxon>Bacteria</taxon>
        <taxon>Pseudomonadati</taxon>
        <taxon>Pseudomonadota</taxon>
        <taxon>Betaproteobacteria</taxon>
        <taxon>Burkholderiales</taxon>
        <taxon>Oxalobacteraceae</taxon>
        <taxon>Telluria group</taxon>
        <taxon>Massilia</taxon>
    </lineage>
</organism>
<sequence>MSERKHEQKVKDVGVDNDCICIELLNGLRLMGPMRTRPVYRDPVIPPEVRPLPAAEFAVSAIAP</sequence>
<accession>A0A7Z2VVA8</accession>
<dbReference type="Proteomes" id="UP000502415">
    <property type="component" value="Chromosome"/>
</dbReference>